<dbReference type="RefSeq" id="WP_153511832.1">
    <property type="nucleotide sequence ID" value="NZ_CP045652.1"/>
</dbReference>
<protein>
    <submittedName>
        <fullName evidence="7">Anaerobic ribonucleoside-triphosphate reductase activating protein</fullName>
    </submittedName>
</protein>
<keyword evidence="2" id="KW-0949">S-adenosyl-L-methionine</keyword>
<dbReference type="PANTHER" id="PTHR11228">
    <property type="entry name" value="RADICAL SAM DOMAIN PROTEIN"/>
    <property type="match status" value="1"/>
</dbReference>
<dbReference type="Pfam" id="PF04055">
    <property type="entry name" value="Radical_SAM"/>
    <property type="match status" value="1"/>
</dbReference>
<evidence type="ECO:0000256" key="3">
    <source>
        <dbReference type="ARBA" id="ARBA00022723"/>
    </source>
</evidence>
<evidence type="ECO:0000256" key="2">
    <source>
        <dbReference type="ARBA" id="ARBA00022691"/>
    </source>
</evidence>
<keyword evidence="8" id="KW-1185">Reference proteome</keyword>
<name>A0A5Q0QHQ9_9SPHI</name>
<dbReference type="SFLD" id="SFLDS00029">
    <property type="entry name" value="Radical_SAM"/>
    <property type="match status" value="1"/>
</dbReference>
<dbReference type="InterPro" id="IPR012840">
    <property type="entry name" value="NrdG2"/>
</dbReference>
<keyword evidence="5" id="KW-0411">Iron-sulfur</keyword>
<dbReference type="GO" id="GO:0046872">
    <property type="term" value="F:metal ion binding"/>
    <property type="evidence" value="ECO:0007669"/>
    <property type="project" value="UniProtKB-KW"/>
</dbReference>
<organism evidence="7 8">
    <name type="scientific">Sphingobacterium zhuxiongii</name>
    <dbReference type="NCBI Taxonomy" id="2662364"/>
    <lineage>
        <taxon>Bacteria</taxon>
        <taxon>Pseudomonadati</taxon>
        <taxon>Bacteroidota</taxon>
        <taxon>Sphingobacteriia</taxon>
        <taxon>Sphingobacteriales</taxon>
        <taxon>Sphingobacteriaceae</taxon>
        <taxon>Sphingobacterium</taxon>
    </lineage>
</organism>
<dbReference type="InterPro" id="IPR050377">
    <property type="entry name" value="Radical_SAM_PqqE_MftC-like"/>
</dbReference>
<evidence type="ECO:0000256" key="5">
    <source>
        <dbReference type="ARBA" id="ARBA00023014"/>
    </source>
</evidence>
<evidence type="ECO:0000313" key="7">
    <source>
        <dbReference type="EMBL" id="QGA26990.1"/>
    </source>
</evidence>
<keyword evidence="3" id="KW-0479">Metal-binding</keyword>
<feature type="domain" description="Radical SAM core" evidence="6">
    <location>
        <begin position="15"/>
        <end position="225"/>
    </location>
</feature>
<dbReference type="AlphaFoldDB" id="A0A5Q0QHQ9"/>
<proteinExistence type="predicted"/>
<dbReference type="GO" id="GO:0003824">
    <property type="term" value="F:catalytic activity"/>
    <property type="evidence" value="ECO:0007669"/>
    <property type="project" value="InterPro"/>
</dbReference>
<dbReference type="InterPro" id="IPR013785">
    <property type="entry name" value="Aldolase_TIM"/>
</dbReference>
<reference evidence="7 8" key="1">
    <citation type="submission" date="2019-10" db="EMBL/GenBank/DDBJ databases">
        <authorList>
            <person name="Dong K."/>
        </authorList>
    </citation>
    <scope>NUCLEOTIDE SEQUENCE [LARGE SCALE GENOMIC DNA]</scope>
    <source>
        <strain evidence="8">dk4302</strain>
    </source>
</reference>
<dbReference type="SFLD" id="SFLDG01094">
    <property type="entry name" value="Uncharacterised_Radical_SAM_Su"/>
    <property type="match status" value="1"/>
</dbReference>
<evidence type="ECO:0000256" key="1">
    <source>
        <dbReference type="ARBA" id="ARBA00001966"/>
    </source>
</evidence>
<evidence type="ECO:0000256" key="4">
    <source>
        <dbReference type="ARBA" id="ARBA00023004"/>
    </source>
</evidence>
<dbReference type="InterPro" id="IPR058240">
    <property type="entry name" value="rSAM_sf"/>
</dbReference>
<dbReference type="Gene3D" id="3.20.20.70">
    <property type="entry name" value="Aldolase class I"/>
    <property type="match status" value="1"/>
</dbReference>
<dbReference type="GO" id="GO:0051536">
    <property type="term" value="F:iron-sulfur cluster binding"/>
    <property type="evidence" value="ECO:0007669"/>
    <property type="project" value="UniProtKB-KW"/>
</dbReference>
<dbReference type="NCBIfam" id="TIGR02495">
    <property type="entry name" value="NrdG2"/>
    <property type="match status" value="1"/>
</dbReference>
<keyword evidence="4" id="KW-0408">Iron</keyword>
<dbReference type="PROSITE" id="PS51918">
    <property type="entry name" value="RADICAL_SAM"/>
    <property type="match status" value="1"/>
</dbReference>
<dbReference type="InterPro" id="IPR007197">
    <property type="entry name" value="rSAM"/>
</dbReference>
<dbReference type="CDD" id="cd01335">
    <property type="entry name" value="Radical_SAM"/>
    <property type="match status" value="1"/>
</dbReference>
<sequence length="225" mass="25173">MVKPLFDITAFSLLDYPNKAACIFWFVGCNMRCQYCYNPDIVFGKGKIAIAEAERFLQARRGLLQAVVMSGGECSIHRDLLTLARIAKDLGYLVKIDTNGASPKNLQMLINEGLVDYVALDFKTLAPNFQEVTGVSTFASFETSFAILQSADIPFEVRTTVHSELLKKDDILQMIDFLVQKEYKGTYYLQLALNDVKTLVELPRSEYTSSNLAFESTAIPVVVRA</sequence>
<dbReference type="KEGG" id="sphe:GFH32_11965"/>
<gene>
    <name evidence="7" type="ORF">GFH32_11965</name>
</gene>
<dbReference type="EMBL" id="CP045652">
    <property type="protein sequence ID" value="QGA26990.1"/>
    <property type="molecule type" value="Genomic_DNA"/>
</dbReference>
<dbReference type="Proteomes" id="UP000326921">
    <property type="component" value="Chromosome"/>
</dbReference>
<dbReference type="PANTHER" id="PTHR11228:SF27">
    <property type="entry name" value="GLYCYL-RADICAL ENZYME ACTIVATING ENZYME MJ1227-RELATED"/>
    <property type="match status" value="1"/>
</dbReference>
<evidence type="ECO:0000259" key="6">
    <source>
        <dbReference type="PROSITE" id="PS51918"/>
    </source>
</evidence>
<evidence type="ECO:0000313" key="8">
    <source>
        <dbReference type="Proteomes" id="UP000326921"/>
    </source>
</evidence>
<accession>A0A5Q0QHQ9</accession>
<dbReference type="SUPFAM" id="SSF102114">
    <property type="entry name" value="Radical SAM enzymes"/>
    <property type="match status" value="1"/>
</dbReference>
<dbReference type="SFLD" id="SFLDG01067">
    <property type="entry name" value="SPASM/twitch_domain_containing"/>
    <property type="match status" value="1"/>
</dbReference>
<comment type="cofactor">
    <cofactor evidence="1">
        <name>[4Fe-4S] cluster</name>
        <dbReference type="ChEBI" id="CHEBI:49883"/>
    </cofactor>
</comment>